<dbReference type="RefSeq" id="WP_191160566.1">
    <property type="nucleotide sequence ID" value="NZ_JACXAI010000030.1"/>
</dbReference>
<organism evidence="1 2">
    <name type="scientific">Metabacillus arenae</name>
    <dbReference type="NCBI Taxonomy" id="2771434"/>
    <lineage>
        <taxon>Bacteria</taxon>
        <taxon>Bacillati</taxon>
        <taxon>Bacillota</taxon>
        <taxon>Bacilli</taxon>
        <taxon>Bacillales</taxon>
        <taxon>Bacillaceae</taxon>
        <taxon>Metabacillus</taxon>
    </lineage>
</organism>
<accession>A0A926NQZ8</accession>
<proteinExistence type="predicted"/>
<dbReference type="AlphaFoldDB" id="A0A926NQZ8"/>
<dbReference type="Proteomes" id="UP000626844">
    <property type="component" value="Unassembled WGS sequence"/>
</dbReference>
<evidence type="ECO:0000313" key="2">
    <source>
        <dbReference type="Proteomes" id="UP000626844"/>
    </source>
</evidence>
<protein>
    <submittedName>
        <fullName evidence="1">Uncharacterized protein</fullName>
    </submittedName>
</protein>
<dbReference type="EMBL" id="JACXAI010000030">
    <property type="protein sequence ID" value="MBD1382407.1"/>
    <property type="molecule type" value="Genomic_DNA"/>
</dbReference>
<comment type="caution">
    <text evidence="1">The sequence shown here is derived from an EMBL/GenBank/DDBJ whole genome shotgun (WGS) entry which is preliminary data.</text>
</comment>
<evidence type="ECO:0000313" key="1">
    <source>
        <dbReference type="EMBL" id="MBD1382407.1"/>
    </source>
</evidence>
<keyword evidence="2" id="KW-1185">Reference proteome</keyword>
<sequence>MRLYPYYYRVNRWEPILNVLQQSLYAEEMVCAMSSELYHIPQTKDLKGNNEMHKHLVPASYHRVTAVGSAQRLVNGEQQPSIIATMATCIVNAENQDKKVREGLNVMEKNASREFKPVIRMIIQWQNQAESTLKQAKDSLRSMGVSFPSGSEQQNGGEY</sequence>
<name>A0A926NQZ8_9BACI</name>
<gene>
    <name evidence="1" type="ORF">IC621_19505</name>
</gene>
<reference evidence="1" key="1">
    <citation type="submission" date="2020-09" db="EMBL/GenBank/DDBJ databases">
        <title>A novel bacterium of genus Bacillus, isolated from South China Sea.</title>
        <authorList>
            <person name="Huang H."/>
            <person name="Mo K."/>
            <person name="Hu Y."/>
        </authorList>
    </citation>
    <scope>NUCLEOTIDE SEQUENCE</scope>
    <source>
        <strain evidence="1">IB182487</strain>
    </source>
</reference>